<evidence type="ECO:0000313" key="1">
    <source>
        <dbReference type="EMBL" id="AXM06805.1"/>
    </source>
</evidence>
<proteinExistence type="predicted"/>
<dbReference type="AlphaFoldDB" id="A0AAD0QPG3"/>
<organism evidence="1 2">
    <name type="scientific">Cutibacterium acnes</name>
    <name type="common">Propionibacterium acnes</name>
    <dbReference type="NCBI Taxonomy" id="1747"/>
    <lineage>
        <taxon>Bacteria</taxon>
        <taxon>Bacillati</taxon>
        <taxon>Actinomycetota</taxon>
        <taxon>Actinomycetes</taxon>
        <taxon>Propionibacteriales</taxon>
        <taxon>Propionibacteriaceae</taxon>
        <taxon>Cutibacterium</taxon>
    </lineage>
</organism>
<protein>
    <submittedName>
        <fullName evidence="1">Uncharacterized protein</fullName>
    </submittedName>
</protein>
<reference evidence="1 2" key="1">
    <citation type="submission" date="2018-08" db="EMBL/GenBank/DDBJ databases">
        <title>Genome sequencing of Cutibacterium acnes KCOM 1315.</title>
        <authorList>
            <person name="Kook J.-K."/>
            <person name="Park S.-N."/>
            <person name="Lim Y.K."/>
        </authorList>
    </citation>
    <scope>NUCLEOTIDE SEQUENCE [LARGE SCALE GENOMIC DNA]</scope>
    <source>
        <strain evidence="1 2">KCOM 1315</strain>
    </source>
</reference>
<evidence type="ECO:0000313" key="2">
    <source>
        <dbReference type="Proteomes" id="UP000256621"/>
    </source>
</evidence>
<dbReference type="EMBL" id="CP031442">
    <property type="protein sequence ID" value="AXM06805.1"/>
    <property type="molecule type" value="Genomic_DNA"/>
</dbReference>
<accession>A0AAD0QPG3</accession>
<name>A0AAD0QPG3_CUTAC</name>
<sequence length="60" mass="6406">MMSGWELGTHLDFDLGDFGAGFPARRSSQFCVLTASDEHLTGARSSAIHPHHLVVEPGGV</sequence>
<gene>
    <name evidence="1" type="ORF">DXN06_06360</name>
</gene>
<dbReference type="Proteomes" id="UP000256621">
    <property type="component" value="Chromosome"/>
</dbReference>